<evidence type="ECO:0000313" key="3">
    <source>
        <dbReference type="Proteomes" id="UP000177165"/>
    </source>
</evidence>
<sequence length="323" mass="36989">MKAKITIVPGSTFERQRIHIFGFLLLFLLLGIALWTIGATVTHAQDQTTNTNQSESSSNEITPQLEEKNTNVDDTDQMQNDAPQEKETISLEEAREQFLKIYNRAKDRSQDMTEEEKRELVSAGKIFTQTLISQLLETVELIVTNAGNMTFISDTEQQTFIHRMNEIKEMLQQENLTLEGIREYSDVREIAGKLRPTIQEMRVMLKKQKLLSVLQSLQAFSNKTEAMITWFNETGGEDMKNETNDEALAQLGIVKKSLSTQWNTLRYIQSIFEAKIQMVSTFEEVVILETYVAFTERGMKEISELITQIHSLLFVISNSTSAR</sequence>
<feature type="region of interest" description="Disordered" evidence="1">
    <location>
        <begin position="47"/>
        <end position="88"/>
    </location>
</feature>
<gene>
    <name evidence="2" type="ORF">A3B74_04880</name>
</gene>
<comment type="caution">
    <text evidence="2">The sequence shown here is derived from an EMBL/GenBank/DDBJ whole genome shotgun (WGS) entry which is preliminary data.</text>
</comment>
<dbReference type="EMBL" id="MHKB01000013">
    <property type="protein sequence ID" value="OGY78679.1"/>
    <property type="molecule type" value="Genomic_DNA"/>
</dbReference>
<evidence type="ECO:0000256" key="1">
    <source>
        <dbReference type="SAM" id="MobiDB-lite"/>
    </source>
</evidence>
<evidence type="ECO:0000313" key="2">
    <source>
        <dbReference type="EMBL" id="OGY78679.1"/>
    </source>
</evidence>
<proteinExistence type="predicted"/>
<reference evidence="2 3" key="1">
    <citation type="journal article" date="2016" name="Nat. Commun.">
        <title>Thousands of microbial genomes shed light on interconnected biogeochemical processes in an aquifer system.</title>
        <authorList>
            <person name="Anantharaman K."/>
            <person name="Brown C.T."/>
            <person name="Hug L.A."/>
            <person name="Sharon I."/>
            <person name="Castelle C.J."/>
            <person name="Probst A.J."/>
            <person name="Thomas B.C."/>
            <person name="Singh A."/>
            <person name="Wilkins M.J."/>
            <person name="Karaoz U."/>
            <person name="Brodie E.L."/>
            <person name="Williams K.H."/>
            <person name="Hubbard S.S."/>
            <person name="Banfield J.F."/>
        </authorList>
    </citation>
    <scope>NUCLEOTIDE SEQUENCE [LARGE SCALE GENOMIC DNA]</scope>
</reference>
<protein>
    <submittedName>
        <fullName evidence="2">Uncharacterized protein</fullName>
    </submittedName>
</protein>
<accession>A0A1G2AQ45</accession>
<feature type="compositionally biased region" description="Low complexity" evidence="1">
    <location>
        <begin position="47"/>
        <end position="60"/>
    </location>
</feature>
<dbReference type="STRING" id="1798540.A3B74_04880"/>
<dbReference type="AlphaFoldDB" id="A0A1G2AQ45"/>
<name>A0A1G2AQ45_9BACT</name>
<dbReference type="Proteomes" id="UP000177165">
    <property type="component" value="Unassembled WGS sequence"/>
</dbReference>
<organism evidence="2 3">
    <name type="scientific">Candidatus Kerfeldbacteria bacterium RIFCSPHIGHO2_02_FULL_42_14</name>
    <dbReference type="NCBI Taxonomy" id="1798540"/>
    <lineage>
        <taxon>Bacteria</taxon>
        <taxon>Candidatus Kerfeldiibacteriota</taxon>
    </lineage>
</organism>